<dbReference type="Pfam" id="PF00102">
    <property type="entry name" value="Y_phosphatase"/>
    <property type="match status" value="1"/>
</dbReference>
<dbReference type="PROSITE" id="PS50106">
    <property type="entry name" value="PDZ"/>
    <property type="match status" value="1"/>
</dbReference>
<evidence type="ECO:0000259" key="12">
    <source>
        <dbReference type="PROSITE" id="PS50106"/>
    </source>
</evidence>
<dbReference type="PANTHER" id="PTHR45706:SF4">
    <property type="entry name" value="TYROSINE-PROTEIN PHOSPHATASE"/>
    <property type="match status" value="1"/>
</dbReference>
<keyword evidence="5" id="KW-0378">Hydrolase</keyword>
<keyword evidence="14" id="KW-1185">Reference proteome</keyword>
<dbReference type="PRINTS" id="PR00700">
    <property type="entry name" value="PRTYPHPHTASE"/>
</dbReference>
<evidence type="ECO:0000256" key="7">
    <source>
        <dbReference type="ARBA" id="ARBA00023212"/>
    </source>
</evidence>
<dbReference type="GO" id="GO:0004725">
    <property type="term" value="F:protein tyrosine phosphatase activity"/>
    <property type="evidence" value="ECO:0007669"/>
    <property type="project" value="InterPro"/>
</dbReference>
<dbReference type="SUPFAM" id="SSF52799">
    <property type="entry name" value="(Phosphotyrosine protein) phosphatases II"/>
    <property type="match status" value="1"/>
</dbReference>
<dbReference type="STRING" id="126957.T1J8E8"/>
<dbReference type="PROSITE" id="PS50055">
    <property type="entry name" value="TYR_PHOSPHATASE_PTP"/>
    <property type="match status" value="1"/>
</dbReference>
<dbReference type="InterPro" id="IPR029021">
    <property type="entry name" value="Prot-tyrosine_phosphatase-like"/>
</dbReference>
<dbReference type="GO" id="GO:0005737">
    <property type="term" value="C:cytoplasm"/>
    <property type="evidence" value="ECO:0007669"/>
    <property type="project" value="TreeGrafter"/>
</dbReference>
<dbReference type="AlphaFoldDB" id="T1J8E8"/>
<dbReference type="InterPro" id="IPR018979">
    <property type="entry name" value="FERM_N"/>
</dbReference>
<feature type="domain" description="Tyrosine-protein phosphatase" evidence="9">
    <location>
        <begin position="617"/>
        <end position="875"/>
    </location>
</feature>
<evidence type="ECO:0000259" key="10">
    <source>
        <dbReference type="PROSITE" id="PS50056"/>
    </source>
</evidence>
<dbReference type="SUPFAM" id="SSF50729">
    <property type="entry name" value="PH domain-like"/>
    <property type="match status" value="1"/>
</dbReference>
<dbReference type="InterPro" id="IPR001478">
    <property type="entry name" value="PDZ"/>
</dbReference>
<dbReference type="CDD" id="cd14473">
    <property type="entry name" value="FERM_B-lobe"/>
    <property type="match status" value="1"/>
</dbReference>
<sequence length="889" mass="101576">MIFHVKIKRSHCQICNLYRNQFESGKDVSMLTFLPSMSRRGFGGSSGTYNVRATELARDKRLKTLPYSVLFLDDSQQIFEVERRAKGQVLLDMVFQHLELIEKDYFGLQLPESGSSFEGTRWLDPSKSVKKQMRNKSGMPHFLFFRVKFYVSDPSKLQEEYTRYHFFLQIKRDILESRLIVPTSTSALLATELGDYNPEEHIHGYLSELRLIPNQVEELEKKSRNYINYISQNPADAEYNFLDHAKRLDMYGVDLHRARDSTNAEIQLGVTSVGLVLESYDSLLGFNIYRSCKILWKSCVEHHTFFRLHSPRQPTKKYFFTLGSKFRYRSPSKLFGRLTLPTISRDGAEEKKHPPPSKPIARMNGTNSHMRPYDSFNNKVVSATSKEPRKAWAEGDQSEDEGGFVADSREPTAFTPILPTKIGFVDDEDSISEPLYDVPSSYPNDVIICYLLRVLKAAVDQCFKVVNGFQHQPNGHETIGLVTIRMKPDEQGRFGFNVKGGADQNMPIIVSRVAPNTPADKCIPRLSEGDQVLFINGKDVSGYSHEQVVQLIRSSRETHTGELLLTVRPNVYVAEEIEEPAFQYVPDIPHVSSRVPRCDALAESILLLNEALESGAAIAQFDQLYRKKQGMVMNVAKMPENLSKNRYRDISPYDATRVVLTGGVNGDYINANHVNMEIPTSGIVNRYIAAQGPLPHTCADFWEMVWEQQSTLIVILTTITERGRIKCHQYWPDLYETVDYGMLQVTCHREEETPSFAFREFTLINIENNEERHITHMQYIAWPDHGVPEDSSDFLDFVMRVRQNRVGMVDPTIVHCSAGIGRTGVLILMETAMCLIEANEPVYPLDIVRNMRDQRAMLIQTASQYKFVCEAVAKVHNEGIVKPLTEFHR</sequence>
<evidence type="ECO:0008006" key="15">
    <source>
        <dbReference type="Google" id="ProtNLM"/>
    </source>
</evidence>
<dbReference type="SMART" id="SM00404">
    <property type="entry name" value="PTPc_motif"/>
    <property type="match status" value="1"/>
</dbReference>
<dbReference type="CDD" id="cd14541">
    <property type="entry name" value="PTPc-N3_4"/>
    <property type="match status" value="1"/>
</dbReference>
<dbReference type="Proteomes" id="UP000014500">
    <property type="component" value="Unassembled WGS sequence"/>
</dbReference>
<evidence type="ECO:0000256" key="3">
    <source>
        <dbReference type="ARBA" id="ARBA00009649"/>
    </source>
</evidence>
<dbReference type="InterPro" id="IPR003595">
    <property type="entry name" value="Tyr_Pase_cat"/>
</dbReference>
<dbReference type="PRINTS" id="PR00935">
    <property type="entry name" value="BAND41"/>
</dbReference>
<evidence type="ECO:0000256" key="8">
    <source>
        <dbReference type="SAM" id="MobiDB-lite"/>
    </source>
</evidence>
<keyword evidence="7" id="KW-0206">Cytoskeleton</keyword>
<dbReference type="InterPro" id="IPR019748">
    <property type="entry name" value="FERM_central"/>
</dbReference>
<dbReference type="FunFam" id="3.90.190.10:FF:000023">
    <property type="entry name" value="Tyrosine-protein phosphatase non-receptor type"/>
    <property type="match status" value="1"/>
</dbReference>
<dbReference type="InterPro" id="IPR000387">
    <property type="entry name" value="Tyr_Pase_dom"/>
</dbReference>
<keyword evidence="6" id="KW-0965">Cell junction</keyword>
<name>T1J8E8_STRMM</name>
<accession>T1J8E8</accession>
<evidence type="ECO:0000313" key="14">
    <source>
        <dbReference type="Proteomes" id="UP000014500"/>
    </source>
</evidence>
<feature type="domain" description="Tyrosine specific protein phosphatases" evidence="10">
    <location>
        <begin position="792"/>
        <end position="866"/>
    </location>
</feature>
<dbReference type="eggNOG" id="KOG0792">
    <property type="taxonomic scope" value="Eukaryota"/>
</dbReference>
<dbReference type="PROSITE" id="PS00383">
    <property type="entry name" value="TYR_PHOSPHATASE_1"/>
    <property type="match status" value="1"/>
</dbReference>
<proteinExistence type="inferred from homology"/>
<dbReference type="InterPro" id="IPR016130">
    <property type="entry name" value="Tyr_Pase_AS"/>
</dbReference>
<keyword evidence="4" id="KW-0963">Cytoplasm</keyword>
<evidence type="ECO:0000256" key="6">
    <source>
        <dbReference type="ARBA" id="ARBA00022949"/>
    </source>
</evidence>
<dbReference type="PROSITE" id="PS50057">
    <property type="entry name" value="FERM_3"/>
    <property type="match status" value="1"/>
</dbReference>
<organism evidence="13 14">
    <name type="scientific">Strigamia maritima</name>
    <name type="common">European centipede</name>
    <name type="synonym">Geophilus maritimus</name>
    <dbReference type="NCBI Taxonomy" id="126957"/>
    <lineage>
        <taxon>Eukaryota</taxon>
        <taxon>Metazoa</taxon>
        <taxon>Ecdysozoa</taxon>
        <taxon>Arthropoda</taxon>
        <taxon>Myriapoda</taxon>
        <taxon>Chilopoda</taxon>
        <taxon>Pleurostigmophora</taxon>
        <taxon>Geophilomorpha</taxon>
        <taxon>Linotaeniidae</taxon>
        <taxon>Strigamia</taxon>
    </lineage>
</organism>
<dbReference type="Gene3D" id="1.20.80.10">
    <property type="match status" value="1"/>
</dbReference>
<evidence type="ECO:0000256" key="2">
    <source>
        <dbReference type="ARBA" id="ARBA00004282"/>
    </source>
</evidence>
<feature type="domain" description="PDZ" evidence="12">
    <location>
        <begin position="483"/>
        <end position="555"/>
    </location>
</feature>
<dbReference type="OMA" id="QAFKVNX"/>
<dbReference type="SMART" id="SM00194">
    <property type="entry name" value="PTPc"/>
    <property type="match status" value="1"/>
</dbReference>
<dbReference type="InterPro" id="IPR019749">
    <property type="entry name" value="Band_41_domain"/>
</dbReference>
<dbReference type="GO" id="GO:0070161">
    <property type="term" value="C:anchoring junction"/>
    <property type="evidence" value="ECO:0007669"/>
    <property type="project" value="UniProtKB-SubCell"/>
</dbReference>
<evidence type="ECO:0000313" key="13">
    <source>
        <dbReference type="EnsemblMetazoa" id="SMAR009978-PA"/>
    </source>
</evidence>
<dbReference type="Gene3D" id="3.90.190.10">
    <property type="entry name" value="Protein tyrosine phosphatase superfamily"/>
    <property type="match status" value="1"/>
</dbReference>
<evidence type="ECO:0000256" key="4">
    <source>
        <dbReference type="ARBA" id="ARBA00022490"/>
    </source>
</evidence>
<dbReference type="PROSITE" id="PS50056">
    <property type="entry name" value="TYR_PHOSPHATASE_2"/>
    <property type="match status" value="1"/>
</dbReference>
<feature type="region of interest" description="Disordered" evidence="8">
    <location>
        <begin position="387"/>
        <end position="407"/>
    </location>
</feature>
<reference evidence="14" key="1">
    <citation type="submission" date="2011-05" db="EMBL/GenBank/DDBJ databases">
        <authorList>
            <person name="Richards S.R."/>
            <person name="Qu J."/>
            <person name="Jiang H."/>
            <person name="Jhangiani S.N."/>
            <person name="Agravi P."/>
            <person name="Goodspeed R."/>
            <person name="Gross S."/>
            <person name="Mandapat C."/>
            <person name="Jackson L."/>
            <person name="Mathew T."/>
            <person name="Pu L."/>
            <person name="Thornton R."/>
            <person name="Saada N."/>
            <person name="Wilczek-Boney K.B."/>
            <person name="Lee S."/>
            <person name="Kovar C."/>
            <person name="Wu Y."/>
            <person name="Scherer S.E."/>
            <person name="Worley K.C."/>
            <person name="Muzny D.M."/>
            <person name="Gibbs R."/>
        </authorList>
    </citation>
    <scope>NUCLEOTIDE SEQUENCE</scope>
    <source>
        <strain evidence="14">Brora</strain>
    </source>
</reference>
<dbReference type="InterPro" id="IPR000299">
    <property type="entry name" value="FERM_domain"/>
</dbReference>
<evidence type="ECO:0000259" key="9">
    <source>
        <dbReference type="PROSITE" id="PS50055"/>
    </source>
</evidence>
<dbReference type="Gene3D" id="3.10.20.90">
    <property type="entry name" value="Phosphatidylinositol 3-kinase Catalytic Subunit, Chain A, domain 1"/>
    <property type="match status" value="1"/>
</dbReference>
<protein>
    <recommendedName>
        <fullName evidence="15">Tyrosine-protein phosphatase</fullName>
    </recommendedName>
</protein>
<dbReference type="Gene3D" id="2.30.42.10">
    <property type="match status" value="1"/>
</dbReference>
<dbReference type="InterPro" id="IPR014352">
    <property type="entry name" value="FERM/acyl-CoA-bd_prot_sf"/>
</dbReference>
<dbReference type="CDD" id="cd06706">
    <property type="entry name" value="PDZ_PTPN3-4-like"/>
    <property type="match status" value="1"/>
</dbReference>
<dbReference type="InterPro" id="IPR019747">
    <property type="entry name" value="FERM_CS"/>
</dbReference>
<evidence type="ECO:0000256" key="5">
    <source>
        <dbReference type="ARBA" id="ARBA00022801"/>
    </source>
</evidence>
<reference evidence="13" key="2">
    <citation type="submission" date="2015-02" db="UniProtKB">
        <authorList>
            <consortium name="EnsemblMetazoa"/>
        </authorList>
    </citation>
    <scope>IDENTIFICATION</scope>
</reference>
<dbReference type="SMART" id="SM00228">
    <property type="entry name" value="PDZ"/>
    <property type="match status" value="1"/>
</dbReference>
<dbReference type="PANTHER" id="PTHR45706">
    <property type="entry name" value="TYROSINE-PROTEIN PHOSPHATASE"/>
    <property type="match status" value="1"/>
</dbReference>
<evidence type="ECO:0000259" key="11">
    <source>
        <dbReference type="PROSITE" id="PS50057"/>
    </source>
</evidence>
<dbReference type="EnsemblMetazoa" id="SMAR009978-RA">
    <property type="protein sequence ID" value="SMAR009978-PA"/>
    <property type="gene ID" value="SMAR009978"/>
</dbReference>
<dbReference type="GO" id="GO:0005856">
    <property type="term" value="C:cytoskeleton"/>
    <property type="evidence" value="ECO:0007669"/>
    <property type="project" value="UniProtKB-SubCell"/>
</dbReference>
<dbReference type="HOGENOM" id="CLU_001645_7_0_1"/>
<dbReference type="Pfam" id="PF00373">
    <property type="entry name" value="FERM_M"/>
    <property type="match status" value="1"/>
</dbReference>
<dbReference type="GO" id="GO:0048666">
    <property type="term" value="P:neuron development"/>
    <property type="evidence" value="ECO:0007669"/>
    <property type="project" value="UniProtKB-ARBA"/>
</dbReference>
<dbReference type="Pfam" id="PF00595">
    <property type="entry name" value="PDZ"/>
    <property type="match status" value="1"/>
</dbReference>
<dbReference type="InterPro" id="IPR018980">
    <property type="entry name" value="FERM_PH-like_C"/>
</dbReference>
<dbReference type="SUPFAM" id="SSF47031">
    <property type="entry name" value="Second domain of FERM"/>
    <property type="match status" value="1"/>
</dbReference>
<dbReference type="SUPFAM" id="SSF50156">
    <property type="entry name" value="PDZ domain-like"/>
    <property type="match status" value="1"/>
</dbReference>
<dbReference type="SUPFAM" id="SSF54236">
    <property type="entry name" value="Ubiquitin-like"/>
    <property type="match status" value="1"/>
</dbReference>
<dbReference type="InterPro" id="IPR029071">
    <property type="entry name" value="Ubiquitin-like_domsf"/>
</dbReference>
<comment type="subcellular location">
    <subcellularLocation>
        <location evidence="2">Cell junction</location>
    </subcellularLocation>
    <subcellularLocation>
        <location evidence="1">Cytoplasm</location>
        <location evidence="1">Cytoskeleton</location>
    </subcellularLocation>
</comment>
<dbReference type="SMART" id="SM01196">
    <property type="entry name" value="FERM_C"/>
    <property type="match status" value="1"/>
</dbReference>
<dbReference type="EMBL" id="JH431954">
    <property type="status" value="NOT_ANNOTATED_CDS"/>
    <property type="molecule type" value="Genomic_DNA"/>
</dbReference>
<dbReference type="Pfam" id="PF09380">
    <property type="entry name" value="FERM_C"/>
    <property type="match status" value="1"/>
</dbReference>
<dbReference type="CDD" id="cd17100">
    <property type="entry name" value="FERM_F1_PTPN3_like"/>
    <property type="match status" value="1"/>
</dbReference>
<dbReference type="InterPro" id="IPR000242">
    <property type="entry name" value="PTP_cat"/>
</dbReference>
<dbReference type="SMART" id="SM00295">
    <property type="entry name" value="B41"/>
    <property type="match status" value="1"/>
</dbReference>
<dbReference type="GO" id="GO:0009898">
    <property type="term" value="C:cytoplasmic side of plasma membrane"/>
    <property type="evidence" value="ECO:0007669"/>
    <property type="project" value="TreeGrafter"/>
</dbReference>
<feature type="domain" description="FERM" evidence="11">
    <location>
        <begin position="65"/>
        <end position="350"/>
    </location>
</feature>
<dbReference type="FunFam" id="2.30.42.10:FF:000045">
    <property type="entry name" value="Tyrosine-protein phosphatase non-receptor type"/>
    <property type="match status" value="1"/>
</dbReference>
<dbReference type="PROSITE" id="PS00661">
    <property type="entry name" value="FERM_2"/>
    <property type="match status" value="1"/>
</dbReference>
<dbReference type="InterPro" id="IPR035963">
    <property type="entry name" value="FERM_2"/>
</dbReference>
<feature type="region of interest" description="Disordered" evidence="8">
    <location>
        <begin position="345"/>
        <end position="368"/>
    </location>
</feature>
<dbReference type="PhylomeDB" id="T1J8E8"/>
<dbReference type="InterPro" id="IPR036034">
    <property type="entry name" value="PDZ_sf"/>
</dbReference>
<evidence type="ECO:0000256" key="1">
    <source>
        <dbReference type="ARBA" id="ARBA00004245"/>
    </source>
</evidence>
<comment type="similarity">
    <text evidence="3">Belongs to the protein-tyrosine phosphatase family. Non-receptor class subfamily.</text>
</comment>
<dbReference type="GO" id="GO:0009887">
    <property type="term" value="P:animal organ morphogenesis"/>
    <property type="evidence" value="ECO:0007669"/>
    <property type="project" value="UniProtKB-ARBA"/>
</dbReference>
<dbReference type="Pfam" id="PF09379">
    <property type="entry name" value="FERM_N"/>
    <property type="match status" value="1"/>
</dbReference>